<evidence type="ECO:0000256" key="1">
    <source>
        <dbReference type="SAM" id="MobiDB-lite"/>
    </source>
</evidence>
<evidence type="ECO:0000313" key="2">
    <source>
        <dbReference type="EMBL" id="MBS7810308.1"/>
    </source>
</evidence>
<accession>A0ABS5QA52</accession>
<organism evidence="2 3">
    <name type="scientific">Roseococcus pinisoli</name>
    <dbReference type="NCBI Taxonomy" id="2835040"/>
    <lineage>
        <taxon>Bacteria</taxon>
        <taxon>Pseudomonadati</taxon>
        <taxon>Pseudomonadota</taxon>
        <taxon>Alphaproteobacteria</taxon>
        <taxon>Acetobacterales</taxon>
        <taxon>Roseomonadaceae</taxon>
        <taxon>Roseococcus</taxon>
    </lineage>
</organism>
<dbReference type="EMBL" id="JAHCDA010000001">
    <property type="protein sequence ID" value="MBS7810308.1"/>
    <property type="molecule type" value="Genomic_DNA"/>
</dbReference>
<keyword evidence="3" id="KW-1185">Reference proteome</keyword>
<evidence type="ECO:0000313" key="3">
    <source>
        <dbReference type="Proteomes" id="UP000766336"/>
    </source>
</evidence>
<gene>
    <name evidence="2" type="ORF">KHU32_05120</name>
</gene>
<feature type="compositionally biased region" description="Basic residues" evidence="1">
    <location>
        <begin position="69"/>
        <end position="84"/>
    </location>
</feature>
<feature type="region of interest" description="Disordered" evidence="1">
    <location>
        <begin position="56"/>
        <end position="84"/>
    </location>
</feature>
<sequence length="84" mass="9373">MFETMMLALRGPARLRPQRASTILPRGKGVLPCRPTPRLVATWRLDPSTGKLSCSWREAARADQPAGLTRRRARGPVRGKPRGR</sequence>
<name>A0ABS5QA52_9PROT</name>
<dbReference type="Proteomes" id="UP000766336">
    <property type="component" value="Unassembled WGS sequence"/>
</dbReference>
<proteinExistence type="predicted"/>
<protein>
    <submittedName>
        <fullName evidence="2">Uncharacterized protein</fullName>
    </submittedName>
</protein>
<dbReference type="RefSeq" id="WP_213668935.1">
    <property type="nucleotide sequence ID" value="NZ_JAHCDA010000001.1"/>
</dbReference>
<comment type="caution">
    <text evidence="2">The sequence shown here is derived from an EMBL/GenBank/DDBJ whole genome shotgun (WGS) entry which is preliminary data.</text>
</comment>
<reference evidence="2 3" key="1">
    <citation type="submission" date="2021-05" db="EMBL/GenBank/DDBJ databases">
        <title>Roseococcus sp. XZZS9, whole genome shotgun sequencing project.</title>
        <authorList>
            <person name="Zhao G."/>
            <person name="Shen L."/>
        </authorList>
    </citation>
    <scope>NUCLEOTIDE SEQUENCE [LARGE SCALE GENOMIC DNA]</scope>
    <source>
        <strain evidence="2 3">XZZS9</strain>
    </source>
</reference>